<protein>
    <submittedName>
        <fullName evidence="2">GSCFA superfamily protein</fullName>
    </submittedName>
</protein>
<dbReference type="InterPro" id="IPR014982">
    <property type="entry name" value="GSCFA"/>
</dbReference>
<evidence type="ECO:0000313" key="3">
    <source>
        <dbReference type="Proteomes" id="UP000008514"/>
    </source>
</evidence>
<dbReference type="RefSeq" id="WP_015023423.1">
    <property type="nucleotide sequence ID" value="NC_018721.1"/>
</dbReference>
<dbReference type="Proteomes" id="UP000008514">
    <property type="component" value="Chromosome"/>
</dbReference>
<feature type="domain" description="GSCFA" evidence="1">
    <location>
        <begin position="21"/>
        <end position="259"/>
    </location>
</feature>
<dbReference type="EMBL" id="CP003879">
    <property type="protein sequence ID" value="AFU67806.1"/>
    <property type="molecule type" value="Genomic_DNA"/>
</dbReference>
<reference evidence="2" key="1">
    <citation type="submission" date="2006-03" db="EMBL/GenBank/DDBJ databases">
        <authorList>
            <person name="Bowman J."/>
            <person name="Ferriera S."/>
            <person name="Johnson J."/>
            <person name="Kravitz S."/>
            <person name="Halpern A."/>
            <person name="Remington K."/>
            <person name="Beeson K."/>
            <person name="Tran B."/>
            <person name="Rogers Y.-H."/>
            <person name="Friedman R."/>
            <person name="Venter J.C."/>
        </authorList>
    </citation>
    <scope>NUCLEOTIDE SEQUENCE [LARGE SCALE GENOMIC DNA]</scope>
    <source>
        <strain evidence="2">ATCC 700755</strain>
    </source>
</reference>
<dbReference type="SUPFAM" id="SSF52266">
    <property type="entry name" value="SGNH hydrolase"/>
    <property type="match status" value="1"/>
</dbReference>
<organism evidence="2 3">
    <name type="scientific">Psychroflexus torquis (strain ATCC 700755 / CIP 106069 / ACAM 623)</name>
    <dbReference type="NCBI Taxonomy" id="313595"/>
    <lineage>
        <taxon>Bacteria</taxon>
        <taxon>Pseudomonadati</taxon>
        <taxon>Bacteroidota</taxon>
        <taxon>Flavobacteriia</taxon>
        <taxon>Flavobacteriales</taxon>
        <taxon>Flavobacteriaceae</taxon>
        <taxon>Psychroflexus</taxon>
    </lineage>
</organism>
<name>K4IFD9_PSYTT</name>
<evidence type="ECO:0000259" key="1">
    <source>
        <dbReference type="Pfam" id="PF08885"/>
    </source>
</evidence>
<gene>
    <name evidence="2" type="ordered locus">P700755_000811</name>
</gene>
<dbReference type="AlphaFoldDB" id="K4IFD9"/>
<dbReference type="Pfam" id="PF08885">
    <property type="entry name" value="GSCFA"/>
    <property type="match status" value="1"/>
</dbReference>
<proteinExistence type="predicted"/>
<sequence>MKLTTEIPLQLSSSPIDYNSKLLSLGSCFAEHIGDKLTYYKFKTTQNPFGILFHPQVLLNVLEKALSNDSFSIDDVFQQDQKWHSFYAHSRLSRTSSAEILAELNSAGRELKTACVESSHVLITLGTSFVYTHIASGQRVANCHKVPQAKFEKQLISVEELHQILSRLVNCIREINPKVNIIFTVSPVRHIKDGMLENSRSKSHLISALYRVLEEMSSSKLQYFPSYELMIDEFRDYRFYKRDLIHPSEVAIDMIWEKFMHSFISEGIYEDMAKVEKLQKSLAHRPMDSSGKTDSKLKAYQYKFKEELTKKYSFMRF</sequence>
<dbReference type="KEGG" id="ptq:P700755_000811"/>
<keyword evidence="3" id="KW-1185">Reference proteome</keyword>
<reference evidence="2" key="2">
    <citation type="submission" date="2012-09" db="EMBL/GenBank/DDBJ databases">
        <title>The complete sequence of Psychroflexus torquis an extreme psychrophile from sea-ice that is stimulated by light.</title>
        <authorList>
            <person name="Feng S."/>
            <person name="Powell S.M."/>
            <person name="Bowman J.P."/>
        </authorList>
    </citation>
    <scope>NUCLEOTIDE SEQUENCE [LARGE SCALE GENOMIC DNA]</scope>
    <source>
        <strain evidence="2">ATCC 700755</strain>
    </source>
</reference>
<accession>K4IFD9</accession>
<dbReference type="eggNOG" id="COG2755">
    <property type="taxonomic scope" value="Bacteria"/>
</dbReference>
<dbReference type="STRING" id="313595.P700755_000811"/>
<dbReference type="OrthoDB" id="9807687at2"/>
<evidence type="ECO:0000313" key="2">
    <source>
        <dbReference type="EMBL" id="AFU67806.1"/>
    </source>
</evidence>
<dbReference type="HOGENOM" id="CLU_075057_0_0_10"/>